<sequence length="170" mass="18498">MSQSPTNCSLHFWLTEGFVQSQSGHSWTSGAQPPGRKKNVLAVKSVRILESAGHSSFSRGIISAEEDNYKKGRRKAEEGRTGSDLQSDAEVSGLDPLEVRRIDCLTPRMCATPTKHILPSAPTVNFPTVTPNPTFTPVPTITLPAAAHGSFTEMLQNWQPMDDIQLLPGD</sequence>
<name>A0A7J6AWR5_AMEME</name>
<feature type="region of interest" description="Disordered" evidence="1">
    <location>
        <begin position="69"/>
        <end position="89"/>
    </location>
</feature>
<evidence type="ECO:0000313" key="2">
    <source>
        <dbReference type="EMBL" id="KAF4085988.1"/>
    </source>
</evidence>
<dbReference type="Proteomes" id="UP000593565">
    <property type="component" value="Unassembled WGS sequence"/>
</dbReference>
<accession>A0A7J6AWR5</accession>
<protein>
    <submittedName>
        <fullName evidence="2">Uncharacterized protein</fullName>
    </submittedName>
</protein>
<proteinExistence type="predicted"/>
<feature type="compositionally biased region" description="Basic and acidic residues" evidence="1">
    <location>
        <begin position="69"/>
        <end position="81"/>
    </location>
</feature>
<dbReference type="EMBL" id="JAAGNN010000008">
    <property type="protein sequence ID" value="KAF4085988.1"/>
    <property type="molecule type" value="Genomic_DNA"/>
</dbReference>
<evidence type="ECO:0000256" key="1">
    <source>
        <dbReference type="SAM" id="MobiDB-lite"/>
    </source>
</evidence>
<dbReference type="AlphaFoldDB" id="A0A7J6AWR5"/>
<organism evidence="2 3">
    <name type="scientific">Ameiurus melas</name>
    <name type="common">Black bullhead</name>
    <name type="synonym">Silurus melas</name>
    <dbReference type="NCBI Taxonomy" id="219545"/>
    <lineage>
        <taxon>Eukaryota</taxon>
        <taxon>Metazoa</taxon>
        <taxon>Chordata</taxon>
        <taxon>Craniata</taxon>
        <taxon>Vertebrata</taxon>
        <taxon>Euteleostomi</taxon>
        <taxon>Actinopterygii</taxon>
        <taxon>Neopterygii</taxon>
        <taxon>Teleostei</taxon>
        <taxon>Ostariophysi</taxon>
        <taxon>Siluriformes</taxon>
        <taxon>Ictaluridae</taxon>
        <taxon>Ameiurus</taxon>
    </lineage>
</organism>
<comment type="caution">
    <text evidence="2">The sequence shown here is derived from an EMBL/GenBank/DDBJ whole genome shotgun (WGS) entry which is preliminary data.</text>
</comment>
<keyword evidence="3" id="KW-1185">Reference proteome</keyword>
<evidence type="ECO:0000313" key="3">
    <source>
        <dbReference type="Proteomes" id="UP000593565"/>
    </source>
</evidence>
<reference evidence="2 3" key="1">
    <citation type="submission" date="2020-02" db="EMBL/GenBank/DDBJ databases">
        <title>A chromosome-scale genome assembly of the black bullhead catfish (Ameiurus melas).</title>
        <authorList>
            <person name="Wen M."/>
            <person name="Zham M."/>
            <person name="Cabau C."/>
            <person name="Klopp C."/>
            <person name="Donnadieu C."/>
            <person name="Roques C."/>
            <person name="Bouchez O."/>
            <person name="Lampietro C."/>
            <person name="Jouanno E."/>
            <person name="Herpin A."/>
            <person name="Louis A."/>
            <person name="Berthelot C."/>
            <person name="Parey E."/>
            <person name="Roest-Crollius H."/>
            <person name="Braasch I."/>
            <person name="Postlethwait J."/>
            <person name="Robinson-Rechavi M."/>
            <person name="Echchiki A."/>
            <person name="Begum T."/>
            <person name="Montfort J."/>
            <person name="Schartl M."/>
            <person name="Bobe J."/>
            <person name="Guiguen Y."/>
        </authorList>
    </citation>
    <scope>NUCLEOTIDE SEQUENCE [LARGE SCALE GENOMIC DNA]</scope>
    <source>
        <strain evidence="2">M_S1</strain>
        <tissue evidence="2">Blood</tissue>
    </source>
</reference>
<gene>
    <name evidence="2" type="ORF">AMELA_G00101250</name>
</gene>